<evidence type="ECO:0000313" key="11">
    <source>
        <dbReference type="EMBL" id="PBC34081.1"/>
    </source>
</evidence>
<dbReference type="Gene3D" id="3.30.710.10">
    <property type="entry name" value="Potassium Channel Kv1.1, Chain A"/>
    <property type="match status" value="1"/>
</dbReference>
<reference evidence="11 12" key="1">
    <citation type="submission" date="2014-07" db="EMBL/GenBank/DDBJ databases">
        <title>Genomic and transcriptomic analysis on Apis cerana provide comprehensive insights into honey bee biology.</title>
        <authorList>
            <person name="Diao Q."/>
            <person name="Sun L."/>
            <person name="Zheng H."/>
            <person name="Zheng H."/>
            <person name="Xu S."/>
            <person name="Wang S."/>
            <person name="Zeng Z."/>
            <person name="Hu F."/>
            <person name="Su S."/>
            <person name="Wu J."/>
        </authorList>
    </citation>
    <scope>NUCLEOTIDE SEQUENCE [LARGE SCALE GENOMIC DNA]</scope>
    <source>
        <tissue evidence="11">Pupae without intestine</tissue>
    </source>
</reference>
<dbReference type="STRING" id="94128.A0A2A3ESQ6"/>
<dbReference type="GO" id="GO:0008406">
    <property type="term" value="P:gonad development"/>
    <property type="evidence" value="ECO:0007669"/>
    <property type="project" value="UniProtKB-ARBA"/>
</dbReference>
<dbReference type="GO" id="GO:0007464">
    <property type="term" value="P:R3/R4 cell fate commitment"/>
    <property type="evidence" value="ECO:0007669"/>
    <property type="project" value="UniProtKB-ARBA"/>
</dbReference>
<feature type="region of interest" description="Disordered" evidence="9">
    <location>
        <begin position="114"/>
        <end position="162"/>
    </location>
</feature>
<dbReference type="InterPro" id="IPR000210">
    <property type="entry name" value="BTB/POZ_dom"/>
</dbReference>
<comment type="subcellular location">
    <subcellularLocation>
        <location evidence="1">Nucleus</location>
    </subcellularLocation>
</comment>
<organism evidence="11 12">
    <name type="scientific">Apis cerana cerana</name>
    <name type="common">Oriental honeybee</name>
    <dbReference type="NCBI Taxonomy" id="94128"/>
    <lineage>
        <taxon>Eukaryota</taxon>
        <taxon>Metazoa</taxon>
        <taxon>Ecdysozoa</taxon>
        <taxon>Arthropoda</taxon>
        <taxon>Hexapoda</taxon>
        <taxon>Insecta</taxon>
        <taxon>Pterygota</taxon>
        <taxon>Neoptera</taxon>
        <taxon>Endopterygota</taxon>
        <taxon>Hymenoptera</taxon>
        <taxon>Apocrita</taxon>
        <taxon>Aculeata</taxon>
        <taxon>Apoidea</taxon>
        <taxon>Anthophila</taxon>
        <taxon>Apidae</taxon>
        <taxon>Apis</taxon>
    </lineage>
</organism>
<feature type="compositionally biased region" description="Polar residues" evidence="9">
    <location>
        <begin position="609"/>
        <end position="618"/>
    </location>
</feature>
<dbReference type="GO" id="GO:0007526">
    <property type="term" value="P:larval somatic muscle development"/>
    <property type="evidence" value="ECO:0007669"/>
    <property type="project" value="UniProtKB-ARBA"/>
</dbReference>
<feature type="compositionally biased region" description="Acidic residues" evidence="9">
    <location>
        <begin position="43"/>
        <end position="67"/>
    </location>
</feature>
<evidence type="ECO:0000256" key="9">
    <source>
        <dbReference type="SAM" id="MobiDB-lite"/>
    </source>
</evidence>
<comment type="function">
    <text evidence="8">Putative transcription factor required for axon growth and guidance in the central and peripheral nervous systems. Repels CNS axons away from the midline by promoting the expression of the midline repellent sli and its receptor robo.</text>
</comment>
<dbReference type="InterPro" id="IPR011333">
    <property type="entry name" value="SKP1/BTB/POZ_sf"/>
</dbReference>
<keyword evidence="5" id="KW-0805">Transcription regulation</keyword>
<dbReference type="GO" id="GO:0035167">
    <property type="term" value="P:larval lymph gland hemopoiesis"/>
    <property type="evidence" value="ECO:0007669"/>
    <property type="project" value="UniProtKB-ARBA"/>
</dbReference>
<sequence>MGEESDNGIGFCGTNRVEGGEKEIINETVAEKIVEEKEKEKEKEEEEEEEEKEEEEEEVEVEVEVELEVAVTKKVIEEGEHGKEAVRKRKSRSRPPELEPWIVLRKKWKEREREKKRKREPDRMEGIEKRQREEEIDEKKREQRKENIRGSPGGYERGKAERRNSKIVENVYAPSGWPRFSQDLLSRQHFSLSSAPLVQCMGKPLVTVRSWRKSQVHIGTKYPADVPEFQGHSTSAQLKCAGRAQLRMRSACASSCIIPTKSSITVMRTRTKEKARTPIRPTRLHRTAILEALIALSTESIILNDKQIWSVHYHEYFFAYSVTRERSPKKMEDDQQFCLRWNNHQSTLIQNFDTLLESGTLVDCTLAAEGKYLKAHKVVLSACSPYFERKPQIETRWLLLLLNVAWVEAREAGGLKAQTPSWFLLVINTEKARWLISRALALGFYPDVGGGGLLSEHYDKHPVFILKDVKFKELKAMMDYMYRGEVNISQDQLAALLKAAESLQIKGLSESRTSGSSKTDFRQQKVVPQTTSQMDIPQSSSGLTIEKNKVPRQGMAQGSVGDLPEDSASPQIPKGLSSREGSQSPTSRKRKKFRRKSIGDDNSIENHEASNSSDMPQQMSVPALGIAPVADEKVHADPTDSIGRSALMTQLTKPADEMLQLPLEKPEPNDNLIEPKSEYLEDQEESVEDLTLDDDMNDLNEMEQDNNRAGPSHDPSQHPGGGAGARSRSRGNLVGGDGGALWASHFLECKKGPNMRRPRPDVDVGALLKSLEKKQGRKYSLDSVKMSLDAILQQGVSTTQASEMYGINRSTLQFYLKKLNVVRRRWRQQPSNLIQPRQP</sequence>
<evidence type="ECO:0000313" key="12">
    <source>
        <dbReference type="Proteomes" id="UP000242457"/>
    </source>
</evidence>
<evidence type="ECO:0000256" key="8">
    <source>
        <dbReference type="ARBA" id="ARBA00037382"/>
    </source>
</evidence>
<dbReference type="Proteomes" id="UP000242457">
    <property type="component" value="Unassembled WGS sequence"/>
</dbReference>
<dbReference type="GO" id="GO:0048813">
    <property type="term" value="P:dendrite morphogenesis"/>
    <property type="evidence" value="ECO:0007669"/>
    <property type="project" value="UniProtKB-ARBA"/>
</dbReference>
<dbReference type="CDD" id="cd18315">
    <property type="entry name" value="BTB_POZ_BAB-like"/>
    <property type="match status" value="1"/>
</dbReference>
<dbReference type="EMBL" id="KZ288193">
    <property type="protein sequence ID" value="PBC34081.1"/>
    <property type="molecule type" value="Genomic_DNA"/>
</dbReference>
<dbReference type="OrthoDB" id="407106at2759"/>
<dbReference type="GO" id="GO:0045476">
    <property type="term" value="P:nurse cell apoptotic process"/>
    <property type="evidence" value="ECO:0007669"/>
    <property type="project" value="UniProtKB-ARBA"/>
</dbReference>
<evidence type="ECO:0000256" key="2">
    <source>
        <dbReference type="ARBA" id="ARBA00022473"/>
    </source>
</evidence>
<evidence type="ECO:0000256" key="5">
    <source>
        <dbReference type="ARBA" id="ARBA00023015"/>
    </source>
</evidence>
<dbReference type="SUPFAM" id="SSF54695">
    <property type="entry name" value="POZ domain"/>
    <property type="match status" value="1"/>
</dbReference>
<evidence type="ECO:0000256" key="3">
    <source>
        <dbReference type="ARBA" id="ARBA00022782"/>
    </source>
</evidence>
<accession>A0A2A3ESQ6</accession>
<feature type="region of interest" description="Disordered" evidence="9">
    <location>
        <begin position="663"/>
        <end position="734"/>
    </location>
</feature>
<name>A0A2A3ESQ6_APICC</name>
<feature type="compositionally biased region" description="Basic and acidic residues" evidence="9">
    <location>
        <begin position="18"/>
        <end position="42"/>
    </location>
</feature>
<keyword evidence="3" id="KW-0221">Differentiation</keyword>
<dbReference type="Pfam" id="PF05225">
    <property type="entry name" value="HTH_psq"/>
    <property type="match status" value="1"/>
</dbReference>
<feature type="domain" description="BTB" evidence="10">
    <location>
        <begin position="362"/>
        <end position="490"/>
    </location>
</feature>
<dbReference type="InterPro" id="IPR009057">
    <property type="entry name" value="Homeodomain-like_sf"/>
</dbReference>
<evidence type="ECO:0000256" key="6">
    <source>
        <dbReference type="ARBA" id="ARBA00023163"/>
    </source>
</evidence>
<feature type="compositionally biased region" description="Basic and acidic residues" evidence="9">
    <location>
        <begin position="74"/>
        <end position="85"/>
    </location>
</feature>
<dbReference type="SUPFAM" id="SSF46689">
    <property type="entry name" value="Homeodomain-like"/>
    <property type="match status" value="1"/>
</dbReference>
<dbReference type="Gene3D" id="1.10.10.60">
    <property type="entry name" value="Homeodomain-like"/>
    <property type="match status" value="1"/>
</dbReference>
<feature type="compositionally biased region" description="Polar residues" evidence="9">
    <location>
        <begin position="526"/>
        <end position="543"/>
    </location>
</feature>
<evidence type="ECO:0000256" key="4">
    <source>
        <dbReference type="ARBA" id="ARBA00022902"/>
    </source>
</evidence>
<dbReference type="AlphaFoldDB" id="A0A2A3ESQ6"/>
<dbReference type="PROSITE" id="PS50097">
    <property type="entry name" value="BTB"/>
    <property type="match status" value="1"/>
</dbReference>
<proteinExistence type="predicted"/>
<dbReference type="PANTHER" id="PTHR23110:SF111">
    <property type="entry name" value="LONGITUDINALS LACKING PROTEIN, ISOFORMS F_I_K_T"/>
    <property type="match status" value="1"/>
</dbReference>
<feature type="region of interest" description="Disordered" evidence="9">
    <location>
        <begin position="1"/>
        <end position="95"/>
    </location>
</feature>
<dbReference type="SMART" id="SM00225">
    <property type="entry name" value="BTB"/>
    <property type="match status" value="1"/>
</dbReference>
<protein>
    <submittedName>
        <fullName evidence="11">Longitudinals lacking protein, isoforms F/I/K/T</fullName>
    </submittedName>
</protein>
<keyword evidence="7" id="KW-0539">Nucleus</keyword>
<feature type="compositionally biased region" description="Basic and acidic residues" evidence="9">
    <location>
        <begin position="664"/>
        <end position="679"/>
    </location>
</feature>
<dbReference type="Pfam" id="PF00651">
    <property type="entry name" value="BTB"/>
    <property type="match status" value="2"/>
</dbReference>
<keyword evidence="2" id="KW-0217">Developmental protein</keyword>
<dbReference type="InterPro" id="IPR007889">
    <property type="entry name" value="HTH_Psq"/>
</dbReference>
<keyword evidence="6" id="KW-0804">Transcription</keyword>
<dbReference type="GO" id="GO:0016199">
    <property type="term" value="P:axon midline choice point recognition"/>
    <property type="evidence" value="ECO:0007669"/>
    <property type="project" value="UniProtKB-ARBA"/>
</dbReference>
<feature type="region of interest" description="Disordered" evidence="9">
    <location>
        <begin position="508"/>
        <end position="618"/>
    </location>
</feature>
<feature type="compositionally biased region" description="Basic residues" evidence="9">
    <location>
        <begin position="587"/>
        <end position="596"/>
    </location>
</feature>
<dbReference type="GO" id="GO:0005634">
    <property type="term" value="C:nucleus"/>
    <property type="evidence" value="ECO:0007669"/>
    <property type="project" value="UniProtKB-SubCell"/>
</dbReference>
<feature type="compositionally biased region" description="Acidic residues" evidence="9">
    <location>
        <begin position="680"/>
        <end position="704"/>
    </location>
</feature>
<dbReference type="InterPro" id="IPR051095">
    <property type="entry name" value="Dros_DevTransReg"/>
</dbReference>
<dbReference type="GO" id="GO:0045467">
    <property type="term" value="P:R7 cell development"/>
    <property type="evidence" value="ECO:0007669"/>
    <property type="project" value="UniProtKB-ARBA"/>
</dbReference>
<dbReference type="PANTHER" id="PTHR23110">
    <property type="entry name" value="BTB DOMAIN TRANSCRIPTION FACTOR"/>
    <property type="match status" value="1"/>
</dbReference>
<dbReference type="GO" id="GO:0003677">
    <property type="term" value="F:DNA binding"/>
    <property type="evidence" value="ECO:0007669"/>
    <property type="project" value="InterPro"/>
</dbReference>
<gene>
    <name evidence="11" type="ORF">APICC_09420</name>
</gene>
<keyword evidence="12" id="KW-1185">Reference proteome</keyword>
<keyword evidence="4" id="KW-0524">Neurogenesis</keyword>
<dbReference type="GO" id="GO:0006357">
    <property type="term" value="P:regulation of transcription by RNA polymerase II"/>
    <property type="evidence" value="ECO:0007669"/>
    <property type="project" value="TreeGrafter"/>
</dbReference>
<feature type="compositionally biased region" description="Basic and acidic residues" evidence="9">
    <location>
        <begin position="114"/>
        <end position="148"/>
    </location>
</feature>
<evidence type="ECO:0000259" key="10">
    <source>
        <dbReference type="PROSITE" id="PS50097"/>
    </source>
</evidence>
<evidence type="ECO:0000256" key="7">
    <source>
        <dbReference type="ARBA" id="ARBA00023242"/>
    </source>
</evidence>
<evidence type="ECO:0000256" key="1">
    <source>
        <dbReference type="ARBA" id="ARBA00004123"/>
    </source>
</evidence>